<dbReference type="EMBL" id="JACHHG010000007">
    <property type="protein sequence ID" value="MBB6098775.1"/>
    <property type="molecule type" value="Genomic_DNA"/>
</dbReference>
<gene>
    <name evidence="2" type="ORF">HNR42_002210</name>
</gene>
<evidence type="ECO:0000313" key="3">
    <source>
        <dbReference type="Proteomes" id="UP000569951"/>
    </source>
</evidence>
<feature type="transmembrane region" description="Helical" evidence="1">
    <location>
        <begin position="12"/>
        <end position="45"/>
    </location>
</feature>
<feature type="transmembrane region" description="Helical" evidence="1">
    <location>
        <begin position="131"/>
        <end position="155"/>
    </location>
</feature>
<sequence length="306" mass="32483">MNQNQILTSGRNIVTALTVLQVLTGLGALVGLLFVFLAFSLGGLASLGAFSGQDLAKELGSAAGGATLLGLYGLLILANVVIYLFLIAWIKGWIGPIGRWAAGQGSFDPRRIHAITETLGRWIVFFQWAPLLAIALFVIGALVISSVVGMAGGLLSNDGGAGLLAGGAVFVFTLIAIVTIWLPGFLINLFMLGWIRRWMVGVTDRALGRPSKEGSLEPLSRTLSGWFTFFQVLTGLVILFSLLPVLVPTDSGLFNEANSSSDSPAATLAAFILTALFYGLYIALLQWSKTYMQGVTGVVDRMNPET</sequence>
<name>A0A841I4F2_9DEIO</name>
<reference evidence="2 3" key="1">
    <citation type="submission" date="2020-08" db="EMBL/GenBank/DDBJ databases">
        <title>Genomic Encyclopedia of Type Strains, Phase IV (KMG-IV): sequencing the most valuable type-strain genomes for metagenomic binning, comparative biology and taxonomic classification.</title>
        <authorList>
            <person name="Goeker M."/>
        </authorList>
    </citation>
    <scope>NUCLEOTIDE SEQUENCE [LARGE SCALE GENOMIC DNA]</scope>
    <source>
        <strain evidence="2 3">DSM 21458</strain>
    </source>
</reference>
<proteinExistence type="predicted"/>
<keyword evidence="3" id="KW-1185">Reference proteome</keyword>
<keyword evidence="1" id="KW-1133">Transmembrane helix</keyword>
<keyword evidence="1" id="KW-0472">Membrane</keyword>
<feature type="transmembrane region" description="Helical" evidence="1">
    <location>
        <begin position="65"/>
        <end position="90"/>
    </location>
</feature>
<dbReference type="AlphaFoldDB" id="A0A841I4F2"/>
<organism evidence="2 3">
    <name type="scientific">Deinobacterium chartae</name>
    <dbReference type="NCBI Taxonomy" id="521158"/>
    <lineage>
        <taxon>Bacteria</taxon>
        <taxon>Thermotogati</taxon>
        <taxon>Deinococcota</taxon>
        <taxon>Deinococci</taxon>
        <taxon>Deinococcales</taxon>
        <taxon>Deinococcaceae</taxon>
        <taxon>Deinobacterium</taxon>
    </lineage>
</organism>
<accession>A0A841I4F2</accession>
<feature type="transmembrane region" description="Helical" evidence="1">
    <location>
        <begin position="161"/>
        <end position="190"/>
    </location>
</feature>
<dbReference type="Proteomes" id="UP000569951">
    <property type="component" value="Unassembled WGS sequence"/>
</dbReference>
<comment type="caution">
    <text evidence="2">The sequence shown here is derived from an EMBL/GenBank/DDBJ whole genome shotgun (WGS) entry which is preliminary data.</text>
</comment>
<dbReference type="RefSeq" id="WP_183987510.1">
    <property type="nucleotide sequence ID" value="NZ_JACHHG010000007.1"/>
</dbReference>
<feature type="transmembrane region" description="Helical" evidence="1">
    <location>
        <begin position="226"/>
        <end position="246"/>
    </location>
</feature>
<feature type="transmembrane region" description="Helical" evidence="1">
    <location>
        <begin position="266"/>
        <end position="284"/>
    </location>
</feature>
<keyword evidence="1" id="KW-0812">Transmembrane</keyword>
<evidence type="ECO:0000256" key="1">
    <source>
        <dbReference type="SAM" id="Phobius"/>
    </source>
</evidence>
<evidence type="ECO:0000313" key="2">
    <source>
        <dbReference type="EMBL" id="MBB6098775.1"/>
    </source>
</evidence>
<protein>
    <submittedName>
        <fullName evidence="2">Uncharacterized protein</fullName>
    </submittedName>
</protein>